<protein>
    <submittedName>
        <fullName evidence="1">Uncharacterized protein</fullName>
    </submittedName>
</protein>
<proteinExistence type="predicted"/>
<dbReference type="PANTHER" id="PTHR45749">
    <property type="match status" value="1"/>
</dbReference>
<sequence length="152" mass="17555">MENAHSVLMAIFTTLRFLCRQGLSFRGHEDVSSNFIQLLELRKEDVPDLKEWMGLSSYKWLLHDIQNEIIDSLGKLVLLSEVCEMKKREHFAIMVEETCDISIHGQVTFCIQSVVGNLTIREDFVGLYETPNTEGKNTFWYLEGHSCGHFLL</sequence>
<evidence type="ECO:0000313" key="2">
    <source>
        <dbReference type="Proteomes" id="UP001159363"/>
    </source>
</evidence>
<dbReference type="EMBL" id="JARBHB010000009">
    <property type="protein sequence ID" value="KAJ8875021.1"/>
    <property type="molecule type" value="Genomic_DNA"/>
</dbReference>
<reference evidence="1 2" key="1">
    <citation type="submission" date="2023-02" db="EMBL/GenBank/DDBJ databases">
        <title>LHISI_Scaffold_Assembly.</title>
        <authorList>
            <person name="Stuart O.P."/>
            <person name="Cleave R."/>
            <person name="Magrath M.J.L."/>
            <person name="Mikheyev A.S."/>
        </authorList>
    </citation>
    <scope>NUCLEOTIDE SEQUENCE [LARGE SCALE GENOMIC DNA]</scope>
    <source>
        <strain evidence="1">Daus_M_001</strain>
        <tissue evidence="1">Leg muscle</tissue>
    </source>
</reference>
<accession>A0ABQ9GSK2</accession>
<gene>
    <name evidence="1" type="ORF">PR048_022911</name>
</gene>
<keyword evidence="2" id="KW-1185">Reference proteome</keyword>
<organism evidence="1 2">
    <name type="scientific">Dryococelus australis</name>
    <dbReference type="NCBI Taxonomy" id="614101"/>
    <lineage>
        <taxon>Eukaryota</taxon>
        <taxon>Metazoa</taxon>
        <taxon>Ecdysozoa</taxon>
        <taxon>Arthropoda</taxon>
        <taxon>Hexapoda</taxon>
        <taxon>Insecta</taxon>
        <taxon>Pterygota</taxon>
        <taxon>Neoptera</taxon>
        <taxon>Polyneoptera</taxon>
        <taxon>Phasmatodea</taxon>
        <taxon>Verophasmatodea</taxon>
        <taxon>Anareolatae</taxon>
        <taxon>Phasmatidae</taxon>
        <taxon>Eurycanthinae</taxon>
        <taxon>Dryococelus</taxon>
    </lineage>
</organism>
<dbReference type="Proteomes" id="UP001159363">
    <property type="component" value="Chromosome 8"/>
</dbReference>
<name>A0ABQ9GSK2_9NEOP</name>
<evidence type="ECO:0000313" key="1">
    <source>
        <dbReference type="EMBL" id="KAJ8875021.1"/>
    </source>
</evidence>
<comment type="caution">
    <text evidence="1">The sequence shown here is derived from an EMBL/GenBank/DDBJ whole genome shotgun (WGS) entry which is preliminary data.</text>
</comment>
<dbReference type="PANTHER" id="PTHR45749:SF14">
    <property type="entry name" value="TTF-TYPE DOMAIN-CONTAINING PROTEIN"/>
    <property type="match status" value="1"/>
</dbReference>